<organism evidence="1 2">
    <name type="scientific">Macrosiphum euphorbiae</name>
    <name type="common">potato aphid</name>
    <dbReference type="NCBI Taxonomy" id="13131"/>
    <lineage>
        <taxon>Eukaryota</taxon>
        <taxon>Metazoa</taxon>
        <taxon>Ecdysozoa</taxon>
        <taxon>Arthropoda</taxon>
        <taxon>Hexapoda</taxon>
        <taxon>Insecta</taxon>
        <taxon>Pterygota</taxon>
        <taxon>Neoptera</taxon>
        <taxon>Paraneoptera</taxon>
        <taxon>Hemiptera</taxon>
        <taxon>Sternorrhyncha</taxon>
        <taxon>Aphidomorpha</taxon>
        <taxon>Aphidoidea</taxon>
        <taxon>Aphididae</taxon>
        <taxon>Macrosiphini</taxon>
        <taxon>Macrosiphum</taxon>
    </lineage>
</organism>
<evidence type="ECO:0000313" key="1">
    <source>
        <dbReference type="EMBL" id="CAI6364513.1"/>
    </source>
</evidence>
<evidence type="ECO:0000313" key="2">
    <source>
        <dbReference type="Proteomes" id="UP001160148"/>
    </source>
</evidence>
<accession>A0AAV0X9E7</accession>
<proteinExistence type="predicted"/>
<name>A0AAV0X9E7_9HEMI</name>
<sequence>MPIKKNPIDEENILELGWYGKIDKYLCQLAPNGIIKIKNRNDMIQLGLEMNKNYVRENVRQMKENMKLAKDFELKLVLKNKVRPEIANKSVLKHPVVAQRLRAERFLEINKEKPKKHYLRPYVVEFENISCYNIPSEAERLGIKFRELEFGESWVFDYHKHGRNLKQKRKEHNKKLGLHLPQSHLQRKLIDDQLNSLTQMNINNLQDLKIFHEKARKLMKEPFRGRY</sequence>
<comment type="caution">
    <text evidence="1">The sequence shown here is derived from an EMBL/GenBank/DDBJ whole genome shotgun (WGS) entry which is preliminary data.</text>
</comment>
<reference evidence="1 2" key="1">
    <citation type="submission" date="2023-01" db="EMBL/GenBank/DDBJ databases">
        <authorList>
            <person name="Whitehead M."/>
        </authorList>
    </citation>
    <scope>NUCLEOTIDE SEQUENCE [LARGE SCALE GENOMIC DNA]</scope>
</reference>
<dbReference type="EMBL" id="CARXXK010000004">
    <property type="protein sequence ID" value="CAI6364513.1"/>
    <property type="molecule type" value="Genomic_DNA"/>
</dbReference>
<protein>
    <submittedName>
        <fullName evidence="1">Uncharacterized protein</fullName>
    </submittedName>
</protein>
<dbReference type="AlphaFoldDB" id="A0AAV0X9E7"/>
<keyword evidence="2" id="KW-1185">Reference proteome</keyword>
<dbReference type="Proteomes" id="UP001160148">
    <property type="component" value="Unassembled WGS sequence"/>
</dbReference>
<gene>
    <name evidence="1" type="ORF">MEUPH1_LOCUS19328</name>
</gene>